<evidence type="ECO:0000256" key="6">
    <source>
        <dbReference type="ARBA" id="ARBA00022962"/>
    </source>
</evidence>
<reference evidence="12 13" key="1">
    <citation type="submission" date="2020-10" db="EMBL/GenBank/DDBJ databases">
        <title>Wide distribution of Phycisphaera-like planctomycetes from WD2101 soil group in peatlands and genome analysis of the first cultivated representative.</title>
        <authorList>
            <person name="Dedysh S.N."/>
            <person name="Beletsky A.V."/>
            <person name="Ivanova A."/>
            <person name="Kulichevskaya I.S."/>
            <person name="Suzina N.E."/>
            <person name="Philippov D.A."/>
            <person name="Rakitin A.L."/>
            <person name="Mardanov A.V."/>
            <person name="Ravin N.V."/>
        </authorList>
    </citation>
    <scope>NUCLEOTIDE SEQUENCE [LARGE SCALE GENOMIC DNA]</scope>
    <source>
        <strain evidence="12 13">M1803</strain>
    </source>
</reference>
<dbReference type="CDD" id="cd01991">
    <property type="entry name" value="Asn_synthase_B_C"/>
    <property type="match status" value="1"/>
</dbReference>
<dbReference type="InterPro" id="IPR051786">
    <property type="entry name" value="ASN_synthetase/amidase"/>
</dbReference>
<gene>
    <name evidence="12" type="primary">asnB</name>
    <name evidence="12" type="ORF">IPV69_01020</name>
</gene>
<keyword evidence="8" id="KW-0028">Amino-acid biosynthesis</keyword>
<dbReference type="Pfam" id="PF00733">
    <property type="entry name" value="Asn_synthase"/>
    <property type="match status" value="1"/>
</dbReference>
<dbReference type="InterPro" id="IPR017932">
    <property type="entry name" value="GATase_2_dom"/>
</dbReference>
<dbReference type="GO" id="GO:0005524">
    <property type="term" value="F:ATP binding"/>
    <property type="evidence" value="ECO:0007669"/>
    <property type="project" value="UniProtKB-KW"/>
</dbReference>
<dbReference type="Gene3D" id="3.60.20.10">
    <property type="entry name" value="Glutamine Phosphoribosylpyrophosphate, subunit 1, domain 1"/>
    <property type="match status" value="1"/>
</dbReference>
<evidence type="ECO:0000256" key="9">
    <source>
        <dbReference type="PIRSR" id="PIRSR001589-2"/>
    </source>
</evidence>
<dbReference type="SUPFAM" id="SSF56235">
    <property type="entry name" value="N-terminal nucleophile aminohydrolases (Ntn hydrolases)"/>
    <property type="match status" value="1"/>
</dbReference>
<dbReference type="Pfam" id="PF13537">
    <property type="entry name" value="GATase_7"/>
    <property type="match status" value="1"/>
</dbReference>
<comment type="catalytic activity">
    <reaction evidence="7">
        <text>L-aspartate + L-glutamine + ATP + H2O = L-asparagine + L-glutamate + AMP + diphosphate + H(+)</text>
        <dbReference type="Rhea" id="RHEA:12228"/>
        <dbReference type="ChEBI" id="CHEBI:15377"/>
        <dbReference type="ChEBI" id="CHEBI:15378"/>
        <dbReference type="ChEBI" id="CHEBI:29985"/>
        <dbReference type="ChEBI" id="CHEBI:29991"/>
        <dbReference type="ChEBI" id="CHEBI:30616"/>
        <dbReference type="ChEBI" id="CHEBI:33019"/>
        <dbReference type="ChEBI" id="CHEBI:58048"/>
        <dbReference type="ChEBI" id="CHEBI:58359"/>
        <dbReference type="ChEBI" id="CHEBI:456215"/>
        <dbReference type="EC" id="6.3.5.4"/>
    </reaction>
</comment>
<name>A0A7M2WWY4_9BACT</name>
<dbReference type="KEGG" id="hbs:IPV69_01020"/>
<accession>A0A7M2WWY4</accession>
<evidence type="ECO:0000256" key="2">
    <source>
        <dbReference type="ARBA" id="ARBA00005752"/>
    </source>
</evidence>
<dbReference type="InterPro" id="IPR029055">
    <property type="entry name" value="Ntn_hydrolases_N"/>
</dbReference>
<comment type="similarity">
    <text evidence="2">Belongs to the asparagine synthetase family.</text>
</comment>
<protein>
    <recommendedName>
        <fullName evidence="3">asparagine synthase (glutamine-hydrolyzing)</fullName>
        <ecNumber evidence="3">6.3.5.4</ecNumber>
    </recommendedName>
</protein>
<dbReference type="PIRSF" id="PIRSF001589">
    <property type="entry name" value="Asn_synthetase_glu-h"/>
    <property type="match status" value="1"/>
</dbReference>
<dbReference type="InterPro" id="IPR001962">
    <property type="entry name" value="Asn_synthase"/>
</dbReference>
<feature type="site" description="Important for beta-aspartyl-AMP intermediate formation" evidence="10">
    <location>
        <position position="385"/>
    </location>
</feature>
<evidence type="ECO:0000313" key="12">
    <source>
        <dbReference type="EMBL" id="QOV89986.1"/>
    </source>
</evidence>
<feature type="domain" description="Glutamine amidotransferase type-2" evidence="11">
    <location>
        <begin position="2"/>
        <end position="235"/>
    </location>
</feature>
<dbReference type="InterPro" id="IPR014729">
    <property type="entry name" value="Rossmann-like_a/b/a_fold"/>
</dbReference>
<proteinExistence type="inferred from homology"/>
<dbReference type="RefSeq" id="WP_206293052.1">
    <property type="nucleotide sequence ID" value="NZ_CP063458.1"/>
</dbReference>
<evidence type="ECO:0000256" key="1">
    <source>
        <dbReference type="ARBA" id="ARBA00005187"/>
    </source>
</evidence>
<evidence type="ECO:0000256" key="3">
    <source>
        <dbReference type="ARBA" id="ARBA00012737"/>
    </source>
</evidence>
<evidence type="ECO:0000256" key="5">
    <source>
        <dbReference type="ARBA" id="ARBA00022840"/>
    </source>
</evidence>
<feature type="binding site" evidence="9">
    <location>
        <position position="109"/>
    </location>
    <ligand>
        <name>L-glutamine</name>
        <dbReference type="ChEBI" id="CHEBI:58359"/>
    </ligand>
</feature>
<dbReference type="PROSITE" id="PS51278">
    <property type="entry name" value="GATASE_TYPE_2"/>
    <property type="match status" value="1"/>
</dbReference>
<dbReference type="Proteomes" id="UP000593765">
    <property type="component" value="Chromosome"/>
</dbReference>
<organism evidence="12 13">
    <name type="scientific">Humisphaera borealis</name>
    <dbReference type="NCBI Taxonomy" id="2807512"/>
    <lineage>
        <taxon>Bacteria</taxon>
        <taxon>Pseudomonadati</taxon>
        <taxon>Planctomycetota</taxon>
        <taxon>Phycisphaerae</taxon>
        <taxon>Tepidisphaerales</taxon>
        <taxon>Tepidisphaeraceae</taxon>
        <taxon>Humisphaera</taxon>
    </lineage>
</organism>
<dbReference type="AlphaFoldDB" id="A0A7M2WWY4"/>
<sequence>MCGIAGVIRWRRVPADAPPLRDRAAAMARAVAHRGPDAAGVWTDATDTNPGHCALAHQRLSIIDLAAGPQPLPNEDQTVWTVFNGEIYNFADLRSQLEAKGHQFRTHTDTEVLVHLWEQHGPAMVERLNGMFAFAIWDTRSRTLFAAVDLLGKKPFYYAGGQASPSAGQALPSTGDEFRFGSELKCLTTGDTAKADVDPEAVLLYLTVGYIPAPWSMLKGVRKLPPGHRLIATEAEVTVEAYWRVPRRPEPFKGSLLDAEKELRIRMSEAVRKRLVADVPLGAFLSGGIDSTIVVGLMNELQARPVKTFTIAFDEKQFDESAFASIVAQRFGTEHHVMHVRPDALAVLPTLAHHFDEPFGDSSAIPTYYVSKMTREHVTVALTGDGGDEAFGGYRRYRRGKIAGQLSRIPGGRGAAAMLGRMMPANLDRTTDLGRARRVLRGLANLPSDAYLEQMSVFSPGVLTNLLSAELKSAVDRDLPRRWFAGFYEGTNGSDPAAADMAADLQTYLPGDILTKVDRASMAVALECRSPFLDPSVVELACSLPTKWRLKGLSGHKYILKRAFADLLPHGIVHRRKAGFAVPLAAWFRGPLRSLLNDVLLDTAGRSRGWVNANVVEQLIAEHMKGRNHSGPLWTLLMLEMWYRRT</sequence>
<keyword evidence="5 9" id="KW-0067">ATP-binding</keyword>
<dbReference type="EC" id="6.3.5.4" evidence="3"/>
<keyword evidence="4 9" id="KW-0547">Nucleotide-binding</keyword>
<evidence type="ECO:0000313" key="13">
    <source>
        <dbReference type="Proteomes" id="UP000593765"/>
    </source>
</evidence>
<dbReference type="EMBL" id="CP063458">
    <property type="protein sequence ID" value="QOV89986.1"/>
    <property type="molecule type" value="Genomic_DNA"/>
</dbReference>
<keyword evidence="12" id="KW-0436">Ligase</keyword>
<dbReference type="SUPFAM" id="SSF52402">
    <property type="entry name" value="Adenine nucleotide alpha hydrolases-like"/>
    <property type="match status" value="1"/>
</dbReference>
<dbReference type="GO" id="GO:0004066">
    <property type="term" value="F:asparagine synthase (glutamine-hydrolyzing) activity"/>
    <property type="evidence" value="ECO:0007669"/>
    <property type="project" value="UniProtKB-EC"/>
</dbReference>
<dbReference type="PANTHER" id="PTHR43284">
    <property type="entry name" value="ASPARAGINE SYNTHETASE (GLUTAMINE-HYDROLYZING)"/>
    <property type="match status" value="1"/>
</dbReference>
<dbReference type="InterPro" id="IPR033738">
    <property type="entry name" value="AsnB_N"/>
</dbReference>
<feature type="binding site" evidence="9">
    <location>
        <position position="311"/>
    </location>
    <ligand>
        <name>ATP</name>
        <dbReference type="ChEBI" id="CHEBI:30616"/>
    </ligand>
</feature>
<evidence type="ECO:0000259" key="11">
    <source>
        <dbReference type="PROSITE" id="PS51278"/>
    </source>
</evidence>
<dbReference type="GO" id="GO:0006529">
    <property type="term" value="P:asparagine biosynthetic process"/>
    <property type="evidence" value="ECO:0007669"/>
    <property type="project" value="UniProtKB-KW"/>
</dbReference>
<evidence type="ECO:0000256" key="7">
    <source>
        <dbReference type="ARBA" id="ARBA00048741"/>
    </source>
</evidence>
<evidence type="ECO:0000256" key="8">
    <source>
        <dbReference type="PIRSR" id="PIRSR001589-1"/>
    </source>
</evidence>
<comment type="pathway">
    <text evidence="1">Amino-acid biosynthesis; L-asparagine biosynthesis; L-asparagine from L-aspartate (L-Gln route): step 1/1.</text>
</comment>
<keyword evidence="6 8" id="KW-0315">Glutamine amidotransferase</keyword>
<feature type="active site" description="For GATase activity" evidence="8">
    <location>
        <position position="2"/>
    </location>
</feature>
<keyword evidence="8" id="KW-0061">Asparagine biosynthesis</keyword>
<dbReference type="CDD" id="cd00712">
    <property type="entry name" value="AsnB"/>
    <property type="match status" value="1"/>
</dbReference>
<keyword evidence="13" id="KW-1185">Reference proteome</keyword>
<dbReference type="Gene3D" id="3.40.50.620">
    <property type="entry name" value="HUPs"/>
    <property type="match status" value="1"/>
</dbReference>
<evidence type="ECO:0000256" key="4">
    <source>
        <dbReference type="ARBA" id="ARBA00022741"/>
    </source>
</evidence>
<dbReference type="InterPro" id="IPR006426">
    <property type="entry name" value="Asn_synth_AEB"/>
</dbReference>
<dbReference type="GO" id="GO:0005829">
    <property type="term" value="C:cytosol"/>
    <property type="evidence" value="ECO:0007669"/>
    <property type="project" value="TreeGrafter"/>
</dbReference>
<dbReference type="NCBIfam" id="TIGR01536">
    <property type="entry name" value="asn_synth_AEB"/>
    <property type="match status" value="1"/>
</dbReference>
<evidence type="ECO:0000256" key="10">
    <source>
        <dbReference type="PIRSR" id="PIRSR001589-3"/>
    </source>
</evidence>
<dbReference type="PANTHER" id="PTHR43284:SF1">
    <property type="entry name" value="ASPARAGINE SYNTHETASE"/>
    <property type="match status" value="1"/>
</dbReference>